<keyword evidence="2" id="KW-0326">Glycosidase</keyword>
<comment type="caution">
    <text evidence="7">The sequence shown here is derived from an EMBL/GenBank/DDBJ whole genome shotgun (WGS) entry which is preliminary data.</text>
</comment>
<gene>
    <name evidence="7" type="ORF">IFO71_16620</name>
</gene>
<dbReference type="GO" id="GO:0005975">
    <property type="term" value="P:carbohydrate metabolic process"/>
    <property type="evidence" value="ECO:0007669"/>
    <property type="project" value="InterPro"/>
</dbReference>
<dbReference type="Gene3D" id="3.20.20.80">
    <property type="entry name" value="Glycosidases"/>
    <property type="match status" value="1"/>
</dbReference>
<dbReference type="InterPro" id="IPR014756">
    <property type="entry name" value="Ig_E-set"/>
</dbReference>
<dbReference type="EMBL" id="JACYTR010000049">
    <property type="protein sequence ID" value="MBD8527368.1"/>
    <property type="molecule type" value="Genomic_DNA"/>
</dbReference>
<dbReference type="InterPro" id="IPR004193">
    <property type="entry name" value="Glyco_hydro_13_N"/>
</dbReference>
<dbReference type="Proteomes" id="UP000613768">
    <property type="component" value="Unassembled WGS sequence"/>
</dbReference>
<evidence type="ECO:0000256" key="2">
    <source>
        <dbReference type="ARBA" id="ARBA00023295"/>
    </source>
</evidence>
<dbReference type="InterPro" id="IPR013780">
    <property type="entry name" value="Glyco_hydro_b"/>
</dbReference>
<dbReference type="InterPro" id="IPR013783">
    <property type="entry name" value="Ig-like_fold"/>
</dbReference>
<dbReference type="SUPFAM" id="SSF51445">
    <property type="entry name" value="(Trans)glycosidases"/>
    <property type="match status" value="1"/>
</dbReference>
<dbReference type="SUPFAM" id="SSF51011">
    <property type="entry name" value="Glycosyl hydrolase domain"/>
    <property type="match status" value="1"/>
</dbReference>
<dbReference type="PANTHER" id="PTHR43002">
    <property type="entry name" value="GLYCOGEN DEBRANCHING ENZYME"/>
    <property type="match status" value="1"/>
</dbReference>
<feature type="domain" description="Glycoside hydrolase family 13 N-terminal" evidence="4">
    <location>
        <begin position="177"/>
        <end position="261"/>
    </location>
</feature>
<evidence type="ECO:0000259" key="6">
    <source>
        <dbReference type="Pfam" id="PF17967"/>
    </source>
</evidence>
<dbReference type="InterPro" id="IPR017853">
    <property type="entry name" value="GH"/>
</dbReference>
<accession>A0AAW3ZN22</accession>
<evidence type="ECO:0000313" key="8">
    <source>
        <dbReference type="Proteomes" id="UP000613768"/>
    </source>
</evidence>
<evidence type="ECO:0000259" key="5">
    <source>
        <dbReference type="Pfam" id="PF11852"/>
    </source>
</evidence>
<dbReference type="CDD" id="cd02860">
    <property type="entry name" value="E_set_Pullulanase"/>
    <property type="match status" value="1"/>
</dbReference>
<feature type="signal peptide" evidence="3">
    <location>
        <begin position="1"/>
        <end position="23"/>
    </location>
</feature>
<protein>
    <submittedName>
        <fullName evidence="7">DUF3372 domain-containing protein</fullName>
    </submittedName>
</protein>
<keyword evidence="3" id="KW-0732">Signal</keyword>
<organism evidence="7 8">
    <name type="scientific">Pseudomarimonas arenosa</name>
    <dbReference type="NCBI Taxonomy" id="2774145"/>
    <lineage>
        <taxon>Bacteria</taxon>
        <taxon>Pseudomonadati</taxon>
        <taxon>Pseudomonadota</taxon>
        <taxon>Gammaproteobacteria</taxon>
        <taxon>Lysobacterales</taxon>
        <taxon>Lysobacteraceae</taxon>
        <taxon>Pseudomarimonas</taxon>
    </lineage>
</organism>
<dbReference type="Gene3D" id="2.60.40.1130">
    <property type="entry name" value="Rab geranylgeranyltransferase alpha-subunit, insert domain"/>
    <property type="match status" value="1"/>
</dbReference>
<comment type="similarity">
    <text evidence="1">Belongs to the glycosyl hydrolase 13 family.</text>
</comment>
<dbReference type="Pfam" id="PF02922">
    <property type="entry name" value="CBM_48"/>
    <property type="match status" value="1"/>
</dbReference>
<dbReference type="InterPro" id="IPR024561">
    <property type="entry name" value="Pullul_strch_C"/>
</dbReference>
<dbReference type="GO" id="GO:0004553">
    <property type="term" value="F:hydrolase activity, hydrolyzing O-glycosyl compounds"/>
    <property type="evidence" value="ECO:0007669"/>
    <property type="project" value="InterPro"/>
</dbReference>
<dbReference type="PROSITE" id="PS51257">
    <property type="entry name" value="PROKAR_LIPOPROTEIN"/>
    <property type="match status" value="1"/>
</dbReference>
<evidence type="ECO:0000259" key="4">
    <source>
        <dbReference type="Pfam" id="PF02922"/>
    </source>
</evidence>
<dbReference type="InterPro" id="IPR040671">
    <property type="entry name" value="Pullulanase_N2"/>
</dbReference>
<feature type="domain" description="Pullulanase N2" evidence="6">
    <location>
        <begin position="52"/>
        <end position="166"/>
    </location>
</feature>
<evidence type="ECO:0000256" key="3">
    <source>
        <dbReference type="SAM" id="SignalP"/>
    </source>
</evidence>
<dbReference type="Gene3D" id="2.60.40.10">
    <property type="entry name" value="Immunoglobulins"/>
    <property type="match status" value="1"/>
</dbReference>
<keyword evidence="2" id="KW-0378">Hydrolase</keyword>
<dbReference type="CDD" id="cd11341">
    <property type="entry name" value="AmyAc_Pullulanase_LD-like"/>
    <property type="match status" value="1"/>
</dbReference>
<dbReference type="Pfam" id="PF17967">
    <property type="entry name" value="Pullulanase_N2"/>
    <property type="match status" value="1"/>
</dbReference>
<evidence type="ECO:0000313" key="7">
    <source>
        <dbReference type="EMBL" id="MBD8527368.1"/>
    </source>
</evidence>
<name>A0AAW3ZN22_9GAMM</name>
<feature type="chain" id="PRO_5043991604" evidence="3">
    <location>
        <begin position="24"/>
        <end position="916"/>
    </location>
</feature>
<proteinExistence type="inferred from homology"/>
<dbReference type="Gene3D" id="2.60.40.1180">
    <property type="entry name" value="Golgi alpha-mannosidase II"/>
    <property type="match status" value="1"/>
</dbReference>
<reference evidence="7 8" key="1">
    <citation type="submission" date="2020-09" db="EMBL/GenBank/DDBJ databases">
        <title>Pseudoxanthomonas sp. CAU 1598 isolated from sand of Yaerae Beach.</title>
        <authorList>
            <person name="Kim W."/>
        </authorList>
    </citation>
    <scope>NUCLEOTIDE SEQUENCE [LARGE SCALE GENOMIC DNA]</scope>
    <source>
        <strain evidence="7 8">CAU 1598</strain>
    </source>
</reference>
<feature type="domain" description="Alpha-1,6-glucosidases pullulanase-type C-terminal" evidence="5">
    <location>
        <begin position="750"/>
        <end position="915"/>
    </location>
</feature>
<sequence>MRNTIIHKLLFAGFVAISLSACAEERSQLKRDCNADVQQRVLHSVHAQVADARAIWLNAERLRWPSIVASGRYRLYYSRNAQLRFSNGSSVGGADGVFELSVASTPPDAQSAERFRWVPAGVDLLLSQADQAQLNAVLQTQMLVVQEDAQGRVQRVTSTQLGGVLDARFGAAEALALGAHPSDDTTSFRLWAPTAQQVNLCVYVDDQQSVDEILSLQRDESTGAWSAELPGNLGGRYFRYLVDVHVPNTGIVRNRVTDPYSLSLGLDSKRSYIVDLDDQALKPIGWDDSPRPTRVQQNTDMVIYELHVRDFSINDPSVDEHARGKYSAFGNPATQGMQHLAALSAAGVTDIHLLPVFDLATVPEQGCLTPDIAPPSSGDSEQPQRIIDGIRDRDCFNWGYDPFHFGAPEGSYASDASDGAVRIREFRQMVQALNALDLRVGMDVVYNHTSQSGQGEKSVLDRIVPGYYQRLNLAGQVETSTCCANTATENRMMAKLMIDTAVVFARDYKIDSFRFDLMGHQPRAAMERLQAAVDAAAGQPIQLLGEGWNFGEVANGQRFEQASQLSLNGLGIGTFSDRARDAIRGGGCCDNGSDAIRNQGFVNGQFYAPNALAVGRYSQGDLLRASDMVRVGLAGSLRDYELSTHSGATQRLEQIQYAGQPAGYVGEPGEVVNYVENHDNQTLYDINVLKLPQATSVEERARVQMLAAALNMFSQGIAYFHAGVDVLRSKSLDRNSYDSGDWFNRIDWSYQDNYFGTGLPPQWDNGSSWPQFRPFLADASLRPAAEQIIWTRDAFLDLLRIRASSQLFRLSSAAQVRQRLRFLNTGPQQRAGLIIGHLDGRGLEGAGFDELVYVVNVLPQAQTVNLPTLVGKSLALHPVHLADQAADQRIRDAAGFDPVAGMLSAPARSAFVLVSH</sequence>
<dbReference type="Pfam" id="PF11852">
    <property type="entry name" value="Pullul_strch_C"/>
    <property type="match status" value="1"/>
</dbReference>
<evidence type="ECO:0000256" key="1">
    <source>
        <dbReference type="ARBA" id="ARBA00008061"/>
    </source>
</evidence>
<keyword evidence="8" id="KW-1185">Reference proteome</keyword>
<dbReference type="RefSeq" id="WP_192030789.1">
    <property type="nucleotide sequence ID" value="NZ_JACYTR010000049.1"/>
</dbReference>
<dbReference type="SUPFAM" id="SSF81296">
    <property type="entry name" value="E set domains"/>
    <property type="match status" value="2"/>
</dbReference>
<dbReference type="AlphaFoldDB" id="A0AAW3ZN22"/>